<feature type="transmembrane region" description="Helical" evidence="1">
    <location>
        <begin position="12"/>
        <end position="34"/>
    </location>
</feature>
<keyword evidence="1" id="KW-0472">Membrane</keyword>
<dbReference type="Proteomes" id="UP000230776">
    <property type="component" value="Unassembled WGS sequence"/>
</dbReference>
<accession>A0A2H0VHR4</accession>
<gene>
    <name evidence="2" type="ORF">COT88_00520</name>
</gene>
<keyword evidence="1" id="KW-0812">Transmembrane</keyword>
<dbReference type="EMBL" id="PFAG01000007">
    <property type="protein sequence ID" value="PIR98621.1"/>
    <property type="molecule type" value="Genomic_DNA"/>
</dbReference>
<dbReference type="AlphaFoldDB" id="A0A2H0VHR4"/>
<evidence type="ECO:0000256" key="1">
    <source>
        <dbReference type="SAM" id="Phobius"/>
    </source>
</evidence>
<evidence type="ECO:0000313" key="3">
    <source>
        <dbReference type="Proteomes" id="UP000230776"/>
    </source>
</evidence>
<protein>
    <recommendedName>
        <fullName evidence="4">POTRA domain-containing protein</fullName>
    </recommendedName>
</protein>
<evidence type="ECO:0000313" key="2">
    <source>
        <dbReference type="EMBL" id="PIR98621.1"/>
    </source>
</evidence>
<sequence length="240" mass="27647">MLVKKRSKAYRLLTKIAFLSSLVLLIGGLIYLFFFSDIFKIKSIEVEGRELAPDVDLGEVGENILFWKLNQDNLPSLVESVEVDKKYWDGSVLVTFNEREKYLIWCYEIDRSCYWVDRDGLLFSGAPDLRGPLVFKIVRDQKASPVQIGEQVIPNKMYVNLVAAFDFLDRYNISVNEFVIEDIARREAVARVAGDKDIYFSLTENPDFGGSVVNSLKKSGEWNLIRYLDLRVPDRAYYSL</sequence>
<name>A0A2H0VHR4_9BACT</name>
<evidence type="ECO:0008006" key="4">
    <source>
        <dbReference type="Google" id="ProtNLM"/>
    </source>
</evidence>
<organism evidence="2 3">
    <name type="scientific">Candidatus Colwellbacteria bacterium CG10_big_fil_rev_8_21_14_0_10_41_28</name>
    <dbReference type="NCBI Taxonomy" id="1974539"/>
    <lineage>
        <taxon>Bacteria</taxon>
        <taxon>Candidatus Colwelliibacteriota</taxon>
    </lineage>
</organism>
<keyword evidence="1" id="KW-1133">Transmembrane helix</keyword>
<reference evidence="3" key="1">
    <citation type="submission" date="2017-09" db="EMBL/GenBank/DDBJ databases">
        <title>Depth-based differentiation of microbial function through sediment-hosted aquifers and enrichment of novel symbionts in the deep terrestrial subsurface.</title>
        <authorList>
            <person name="Probst A.J."/>
            <person name="Ladd B."/>
            <person name="Jarett J.K."/>
            <person name="Geller-Mcgrath D.E."/>
            <person name="Sieber C.M.K."/>
            <person name="Emerson J.B."/>
            <person name="Anantharaman K."/>
            <person name="Thomas B.C."/>
            <person name="Malmstrom R."/>
            <person name="Stieglmeier M."/>
            <person name="Klingl A."/>
            <person name="Woyke T."/>
            <person name="Ryan C.M."/>
            <person name="Banfield J.F."/>
        </authorList>
    </citation>
    <scope>NUCLEOTIDE SEQUENCE [LARGE SCALE GENOMIC DNA]</scope>
</reference>
<comment type="caution">
    <text evidence="2">The sequence shown here is derived from an EMBL/GenBank/DDBJ whole genome shotgun (WGS) entry which is preliminary data.</text>
</comment>
<proteinExistence type="predicted"/>